<dbReference type="InterPro" id="IPR050256">
    <property type="entry name" value="Glycosyltransferase_2"/>
</dbReference>
<dbReference type="RefSeq" id="WP_135433491.1">
    <property type="nucleotide sequence ID" value="NZ_SRLA01000002.1"/>
</dbReference>
<gene>
    <name evidence="3" type="ORF">EU556_09320</name>
</gene>
<keyword evidence="1" id="KW-0812">Transmembrane</keyword>
<name>A0A4Z0P939_9BACT</name>
<dbReference type="InterPro" id="IPR029044">
    <property type="entry name" value="Nucleotide-diphossugar_trans"/>
</dbReference>
<proteinExistence type="predicted"/>
<feature type="transmembrane region" description="Helical" evidence="1">
    <location>
        <begin position="231"/>
        <end position="252"/>
    </location>
</feature>
<dbReference type="InterPro" id="IPR001173">
    <property type="entry name" value="Glyco_trans_2-like"/>
</dbReference>
<evidence type="ECO:0000313" key="4">
    <source>
        <dbReference type="Proteomes" id="UP000298337"/>
    </source>
</evidence>
<evidence type="ECO:0000256" key="1">
    <source>
        <dbReference type="SAM" id="Phobius"/>
    </source>
</evidence>
<dbReference type="GO" id="GO:0016740">
    <property type="term" value="F:transferase activity"/>
    <property type="evidence" value="ECO:0007669"/>
    <property type="project" value="UniProtKB-KW"/>
</dbReference>
<dbReference type="PANTHER" id="PTHR48090:SF8">
    <property type="entry name" value="GLYCOSYLTRANSFERASE CSBB-RELATED"/>
    <property type="match status" value="1"/>
</dbReference>
<dbReference type="AlphaFoldDB" id="A0A4Z0P939"/>
<feature type="domain" description="Glycosyltransferase 2-like" evidence="2">
    <location>
        <begin position="5"/>
        <end position="150"/>
    </location>
</feature>
<keyword evidence="3" id="KW-0808">Transferase</keyword>
<feature type="transmembrane region" description="Helical" evidence="1">
    <location>
        <begin position="264"/>
        <end position="290"/>
    </location>
</feature>
<keyword evidence="1" id="KW-0472">Membrane</keyword>
<feature type="transmembrane region" description="Helical" evidence="1">
    <location>
        <begin position="180"/>
        <end position="197"/>
    </location>
</feature>
<dbReference type="Pfam" id="PF00535">
    <property type="entry name" value="Glycos_transf_2"/>
    <property type="match status" value="1"/>
</dbReference>
<dbReference type="GO" id="GO:0005886">
    <property type="term" value="C:plasma membrane"/>
    <property type="evidence" value="ECO:0007669"/>
    <property type="project" value="TreeGrafter"/>
</dbReference>
<dbReference type="OrthoDB" id="9807778at2"/>
<keyword evidence="1" id="KW-1133">Transmembrane helix</keyword>
<dbReference type="Gene3D" id="3.90.550.10">
    <property type="entry name" value="Spore Coat Polysaccharide Biosynthesis Protein SpsA, Chain A"/>
    <property type="match status" value="1"/>
</dbReference>
<dbReference type="PANTHER" id="PTHR48090">
    <property type="entry name" value="UNDECAPRENYL-PHOSPHATE 4-DEOXY-4-FORMAMIDO-L-ARABINOSE TRANSFERASE-RELATED"/>
    <property type="match status" value="1"/>
</dbReference>
<dbReference type="SUPFAM" id="SSF53448">
    <property type="entry name" value="Nucleotide-diphospho-sugar transferases"/>
    <property type="match status" value="1"/>
</dbReference>
<comment type="caution">
    <text evidence="3">The sequence shown here is derived from an EMBL/GenBank/DDBJ whole genome shotgun (WGS) entry which is preliminary data.</text>
</comment>
<keyword evidence="4" id="KW-1185">Reference proteome</keyword>
<organism evidence="3 4">
    <name type="scientific">Hymenobacter fodinae</name>
    <dbReference type="NCBI Taxonomy" id="2510796"/>
    <lineage>
        <taxon>Bacteria</taxon>
        <taxon>Pseudomonadati</taxon>
        <taxon>Bacteroidota</taxon>
        <taxon>Cytophagia</taxon>
        <taxon>Cytophagales</taxon>
        <taxon>Hymenobacteraceae</taxon>
        <taxon>Hymenobacter</taxon>
    </lineage>
</organism>
<reference evidence="3 4" key="1">
    <citation type="submission" date="2019-04" db="EMBL/GenBank/DDBJ databases">
        <authorList>
            <person name="Feng G."/>
            <person name="Zhang J."/>
            <person name="Zhu H."/>
        </authorList>
    </citation>
    <scope>NUCLEOTIDE SEQUENCE [LARGE SCALE GENOMIC DNA]</scope>
    <source>
        <strain evidence="3 4">92R-1</strain>
    </source>
</reference>
<protein>
    <submittedName>
        <fullName evidence="3">Glycosyltransferase</fullName>
    </submittedName>
</protein>
<dbReference type="EMBL" id="SRLA01000002">
    <property type="protein sequence ID" value="TGE07937.1"/>
    <property type="molecule type" value="Genomic_DNA"/>
</dbReference>
<evidence type="ECO:0000313" key="3">
    <source>
        <dbReference type="EMBL" id="TGE07937.1"/>
    </source>
</evidence>
<dbReference type="Proteomes" id="UP000298337">
    <property type="component" value="Unassembled WGS sequence"/>
</dbReference>
<sequence length="312" mass="35091">MPKLSVIIPCYHNEANIPLLDTELVANKSLFPPDVDVEYVFVDDGSEDGTLAALHDLRKQYPRQVCVVELAGNVGAYNAVVAGMEYATGDCLAVLAADLQDPPALLVDMYGYWKQGIRLVIGSRQDRPETGLSRLLSTSFHWLMRRFALRNVPAGGFDFVLFDRQVATEVLQMRERNSNIFYLMLWLGYPYVNIPYVRRPRRLGHSRWTLAKRIKLFVDSFVSFSFLPIRLISVVGMVLGTLALLYGAYIILMRLLGSPEPSGWSSLMVVLLVVSAFQMLALGIIGEYVWRGLDAARNRPLYVVKEVTEPLS</sequence>
<dbReference type="CDD" id="cd04187">
    <property type="entry name" value="DPM1_like_bac"/>
    <property type="match status" value="1"/>
</dbReference>
<accession>A0A4Z0P939</accession>
<evidence type="ECO:0000259" key="2">
    <source>
        <dbReference type="Pfam" id="PF00535"/>
    </source>
</evidence>